<dbReference type="InterPro" id="IPR035914">
    <property type="entry name" value="Sperma_CUB_dom_sf"/>
</dbReference>
<dbReference type="Pfam" id="PF00431">
    <property type="entry name" value="CUB"/>
    <property type="match status" value="1"/>
</dbReference>
<reference evidence="6" key="1">
    <citation type="submission" date="2024-02" db="UniProtKB">
        <authorList>
            <consortium name="WormBaseParasite"/>
        </authorList>
    </citation>
    <scope>IDENTIFICATION</scope>
</reference>
<dbReference type="InterPro" id="IPR000859">
    <property type="entry name" value="CUB_dom"/>
</dbReference>
<organism evidence="5 6">
    <name type="scientific">Mesorhabditis belari</name>
    <dbReference type="NCBI Taxonomy" id="2138241"/>
    <lineage>
        <taxon>Eukaryota</taxon>
        <taxon>Metazoa</taxon>
        <taxon>Ecdysozoa</taxon>
        <taxon>Nematoda</taxon>
        <taxon>Chromadorea</taxon>
        <taxon>Rhabditida</taxon>
        <taxon>Rhabditina</taxon>
        <taxon>Rhabditomorpha</taxon>
        <taxon>Rhabditoidea</taxon>
        <taxon>Rhabditidae</taxon>
        <taxon>Mesorhabditinae</taxon>
        <taxon>Mesorhabditis</taxon>
    </lineage>
</organism>
<proteinExistence type="predicted"/>
<dbReference type="WBParaSite" id="MBELARI_LOCUS1290">
    <property type="protein sequence ID" value="MBELARI_LOCUS1290"/>
    <property type="gene ID" value="MBELARI_LOCUS1290"/>
</dbReference>
<keyword evidence="5" id="KW-1185">Reference proteome</keyword>
<dbReference type="SMART" id="SM00042">
    <property type="entry name" value="CUB"/>
    <property type="match status" value="1"/>
</dbReference>
<evidence type="ECO:0000256" key="1">
    <source>
        <dbReference type="ARBA" id="ARBA00022737"/>
    </source>
</evidence>
<keyword evidence="1" id="KW-0677">Repeat</keyword>
<dbReference type="AlphaFoldDB" id="A0AAF3EFY8"/>
<dbReference type="PANTHER" id="PTHR24251:SF37">
    <property type="entry name" value="CUB DOMAIN-CONTAINING PROTEIN"/>
    <property type="match status" value="1"/>
</dbReference>
<evidence type="ECO:0000313" key="5">
    <source>
        <dbReference type="Proteomes" id="UP000887575"/>
    </source>
</evidence>
<feature type="domain" description="CUB" evidence="4">
    <location>
        <begin position="2"/>
        <end position="125"/>
    </location>
</feature>
<dbReference type="Gene3D" id="2.60.120.290">
    <property type="entry name" value="Spermadhesin, CUB domain"/>
    <property type="match status" value="1"/>
</dbReference>
<keyword evidence="2" id="KW-1015">Disulfide bond</keyword>
<dbReference type="FunFam" id="2.60.120.290:FF:000005">
    <property type="entry name" value="Procollagen C-endopeptidase enhancer 1"/>
    <property type="match status" value="1"/>
</dbReference>
<evidence type="ECO:0000259" key="4">
    <source>
        <dbReference type="PROSITE" id="PS01180"/>
    </source>
</evidence>
<name>A0AAF3EFY8_9BILA</name>
<evidence type="ECO:0000256" key="3">
    <source>
        <dbReference type="PROSITE-ProRule" id="PRU00059"/>
    </source>
</evidence>
<accession>A0AAF3EFY8</accession>
<protein>
    <recommendedName>
        <fullName evidence="4">CUB domain-containing protein</fullName>
    </recommendedName>
</protein>
<dbReference type="SUPFAM" id="SSF49854">
    <property type="entry name" value="Spermadhesin, CUB domain"/>
    <property type="match status" value="1"/>
</dbReference>
<comment type="caution">
    <text evidence="3">Lacks conserved residue(s) required for the propagation of feature annotation.</text>
</comment>
<dbReference type="Proteomes" id="UP000887575">
    <property type="component" value="Unassembled WGS sequence"/>
</dbReference>
<dbReference type="PANTHER" id="PTHR24251">
    <property type="entry name" value="OVOCHYMASE-RELATED"/>
    <property type="match status" value="1"/>
</dbReference>
<dbReference type="CDD" id="cd00041">
    <property type="entry name" value="CUB"/>
    <property type="match status" value="1"/>
</dbReference>
<dbReference type="PROSITE" id="PS01180">
    <property type="entry name" value="CUB"/>
    <property type="match status" value="1"/>
</dbReference>
<evidence type="ECO:0000256" key="2">
    <source>
        <dbReference type="ARBA" id="ARBA00023157"/>
    </source>
</evidence>
<evidence type="ECO:0000313" key="6">
    <source>
        <dbReference type="WBParaSite" id="MBELARI_LOCUS1290"/>
    </source>
</evidence>
<sequence>MADGSNAVATGELSEQPVISIPMEKTERCNNRPTADCQWKMKATSGKGIRLKFHAFHLETDSSWSGYDYVEVYDGGEAKDEKLFGRFCSDTIPDELISTESEMLLVLHTDDSVEEKGFVAEYAEWTQGGKRPIGRVNEAIKRTDILNKE</sequence>